<comment type="caution">
    <text evidence="6">The sequence shown here is derived from an EMBL/GenBank/DDBJ whole genome shotgun (WGS) entry which is preliminary data.</text>
</comment>
<protein>
    <submittedName>
        <fullName evidence="6">La-related protein 1b</fullName>
    </submittedName>
</protein>
<evidence type="ECO:0000256" key="4">
    <source>
        <dbReference type="PROSITE-ProRule" id="PRU00332"/>
    </source>
</evidence>
<dbReference type="InterPro" id="IPR036388">
    <property type="entry name" value="WH-like_DNA-bd_sf"/>
</dbReference>
<accession>A0A7J6VDM2</accession>
<dbReference type="GO" id="GO:0003723">
    <property type="term" value="F:RNA binding"/>
    <property type="evidence" value="ECO:0007669"/>
    <property type="project" value="UniProtKB-UniRule"/>
</dbReference>
<comment type="subcellular location">
    <subcellularLocation>
        <location evidence="1">Nucleus</location>
    </subcellularLocation>
</comment>
<dbReference type="GO" id="GO:0006396">
    <property type="term" value="P:RNA processing"/>
    <property type="evidence" value="ECO:0007669"/>
    <property type="project" value="InterPro"/>
</dbReference>
<name>A0A7J6VDM2_THATH</name>
<keyword evidence="7" id="KW-1185">Reference proteome</keyword>
<keyword evidence="3" id="KW-0539">Nucleus</keyword>
<dbReference type="PANTHER" id="PTHR22792:SF132">
    <property type="entry name" value="LA-RELATED PROTEIN 1"/>
    <property type="match status" value="1"/>
</dbReference>
<gene>
    <name evidence="6" type="ORF">FRX31_027410</name>
</gene>
<dbReference type="PANTHER" id="PTHR22792">
    <property type="entry name" value="LUPUS LA PROTEIN-RELATED"/>
    <property type="match status" value="1"/>
</dbReference>
<dbReference type="CDD" id="cd07323">
    <property type="entry name" value="LAM"/>
    <property type="match status" value="1"/>
</dbReference>
<dbReference type="EMBL" id="JABWDY010034018">
    <property type="protein sequence ID" value="KAF5183003.1"/>
    <property type="molecule type" value="Genomic_DNA"/>
</dbReference>
<keyword evidence="2 4" id="KW-0694">RNA-binding</keyword>
<organism evidence="6 7">
    <name type="scientific">Thalictrum thalictroides</name>
    <name type="common">Rue-anemone</name>
    <name type="synonym">Anemone thalictroides</name>
    <dbReference type="NCBI Taxonomy" id="46969"/>
    <lineage>
        <taxon>Eukaryota</taxon>
        <taxon>Viridiplantae</taxon>
        <taxon>Streptophyta</taxon>
        <taxon>Embryophyta</taxon>
        <taxon>Tracheophyta</taxon>
        <taxon>Spermatophyta</taxon>
        <taxon>Magnoliopsida</taxon>
        <taxon>Ranunculales</taxon>
        <taxon>Ranunculaceae</taxon>
        <taxon>Thalictroideae</taxon>
        <taxon>Thalictrum</taxon>
    </lineage>
</organism>
<evidence type="ECO:0000256" key="1">
    <source>
        <dbReference type="ARBA" id="ARBA00004123"/>
    </source>
</evidence>
<dbReference type="InterPro" id="IPR036390">
    <property type="entry name" value="WH_DNA-bd_sf"/>
</dbReference>
<dbReference type="GO" id="GO:0005634">
    <property type="term" value="C:nucleus"/>
    <property type="evidence" value="ECO:0007669"/>
    <property type="project" value="UniProtKB-SubCell"/>
</dbReference>
<dbReference type="GO" id="GO:1990904">
    <property type="term" value="C:ribonucleoprotein complex"/>
    <property type="evidence" value="ECO:0007669"/>
    <property type="project" value="InterPro"/>
</dbReference>
<dbReference type="Pfam" id="PF05383">
    <property type="entry name" value="La"/>
    <property type="match status" value="1"/>
</dbReference>
<dbReference type="Proteomes" id="UP000554482">
    <property type="component" value="Unassembled WGS sequence"/>
</dbReference>
<proteinExistence type="predicted"/>
<feature type="domain" description="HTH La-type RNA-binding" evidence="5">
    <location>
        <begin position="55"/>
        <end position="147"/>
    </location>
</feature>
<evidence type="ECO:0000256" key="3">
    <source>
        <dbReference type="ARBA" id="ARBA00023242"/>
    </source>
</evidence>
<dbReference type="AlphaFoldDB" id="A0A7J6VDM2"/>
<dbReference type="OrthoDB" id="340227at2759"/>
<dbReference type="SUPFAM" id="SSF46785">
    <property type="entry name" value="Winged helix' DNA-binding domain"/>
    <property type="match status" value="1"/>
</dbReference>
<reference evidence="6 7" key="1">
    <citation type="submission" date="2020-06" db="EMBL/GenBank/DDBJ databases">
        <title>Transcriptomic and genomic resources for Thalictrum thalictroides and T. hernandezii: Facilitating candidate gene discovery in an emerging model plant lineage.</title>
        <authorList>
            <person name="Arias T."/>
            <person name="Riano-Pachon D.M."/>
            <person name="Di Stilio V.S."/>
        </authorList>
    </citation>
    <scope>NUCLEOTIDE SEQUENCE [LARGE SCALE GENOMIC DNA]</scope>
    <source>
        <strain evidence="7">cv. WT478/WT964</strain>
        <tissue evidence="6">Leaves</tissue>
    </source>
</reference>
<sequence>MEMRKHRPLCDYRPPPTELEWMFYPFMHPDMYYRYFPDANSTFHHAHAPLLVKNYPNINRLRYEILKQIEYYFSDENLKKDAFLKNNDNMDVEGWVDIHLIAGFNRVKDLTNDIFLILEALRPSRVVEVKGEKVRKRDNWSIYILPSSSSSTETSSLENILGEEN</sequence>
<dbReference type="PRINTS" id="PR00302">
    <property type="entry name" value="LUPUSLA"/>
</dbReference>
<dbReference type="InterPro" id="IPR006630">
    <property type="entry name" value="La_HTH"/>
</dbReference>
<evidence type="ECO:0000256" key="2">
    <source>
        <dbReference type="ARBA" id="ARBA00022884"/>
    </source>
</evidence>
<dbReference type="Gene3D" id="1.10.10.10">
    <property type="entry name" value="Winged helix-like DNA-binding domain superfamily/Winged helix DNA-binding domain"/>
    <property type="match status" value="1"/>
</dbReference>
<evidence type="ECO:0000313" key="6">
    <source>
        <dbReference type="EMBL" id="KAF5183003.1"/>
    </source>
</evidence>
<dbReference type="InterPro" id="IPR002344">
    <property type="entry name" value="Lupus_La"/>
</dbReference>
<dbReference type="PROSITE" id="PS50961">
    <property type="entry name" value="HTH_LA"/>
    <property type="match status" value="1"/>
</dbReference>
<dbReference type="InterPro" id="IPR045180">
    <property type="entry name" value="La_dom_prot"/>
</dbReference>
<dbReference type="GO" id="GO:0005737">
    <property type="term" value="C:cytoplasm"/>
    <property type="evidence" value="ECO:0007669"/>
    <property type="project" value="UniProtKB-ARBA"/>
</dbReference>
<evidence type="ECO:0000259" key="5">
    <source>
        <dbReference type="PROSITE" id="PS50961"/>
    </source>
</evidence>
<evidence type="ECO:0000313" key="7">
    <source>
        <dbReference type="Proteomes" id="UP000554482"/>
    </source>
</evidence>
<dbReference type="SMART" id="SM00715">
    <property type="entry name" value="LA"/>
    <property type="match status" value="1"/>
</dbReference>